<accession>A0A2M7D9Z6</accession>
<proteinExistence type="predicted"/>
<feature type="non-terminal residue" evidence="1">
    <location>
        <position position="39"/>
    </location>
</feature>
<name>A0A2M7D9Z6_9BACT</name>
<gene>
    <name evidence="1" type="ORF">COS25_00905</name>
</gene>
<evidence type="ECO:0000313" key="2">
    <source>
        <dbReference type="Proteomes" id="UP000230864"/>
    </source>
</evidence>
<dbReference type="EMBL" id="PETZ01000018">
    <property type="protein sequence ID" value="PIV45250.1"/>
    <property type="molecule type" value="Genomic_DNA"/>
</dbReference>
<organism evidence="1 2">
    <name type="scientific">Candidatus Nealsonbacteria bacterium CG02_land_8_20_14_3_00_37_10</name>
    <dbReference type="NCBI Taxonomy" id="1974699"/>
    <lineage>
        <taxon>Bacteria</taxon>
        <taxon>Candidatus Nealsoniibacteriota</taxon>
    </lineage>
</organism>
<evidence type="ECO:0000313" key="1">
    <source>
        <dbReference type="EMBL" id="PIV45250.1"/>
    </source>
</evidence>
<dbReference type="AlphaFoldDB" id="A0A2M7D9Z6"/>
<protein>
    <submittedName>
        <fullName evidence="1">Magnesium chelatase</fullName>
    </submittedName>
</protein>
<reference evidence="2" key="1">
    <citation type="submission" date="2017-09" db="EMBL/GenBank/DDBJ databases">
        <title>Depth-based differentiation of microbial function through sediment-hosted aquifers and enrichment of novel symbionts in the deep terrestrial subsurface.</title>
        <authorList>
            <person name="Probst A.J."/>
            <person name="Ladd B."/>
            <person name="Jarett J.K."/>
            <person name="Geller-Mcgrath D.E."/>
            <person name="Sieber C.M.K."/>
            <person name="Emerson J.B."/>
            <person name="Anantharaman K."/>
            <person name="Thomas B.C."/>
            <person name="Malmstrom R."/>
            <person name="Stieglmeier M."/>
            <person name="Klingl A."/>
            <person name="Woyke T."/>
            <person name="Ryan C.M."/>
            <person name="Banfield J.F."/>
        </authorList>
    </citation>
    <scope>NUCLEOTIDE SEQUENCE [LARGE SCALE GENOMIC DNA]</scope>
</reference>
<sequence length="39" mass="4079">MPSKVFSAALTGLNAQIVEVEVDASYGLPSFNIVGLPDK</sequence>
<dbReference type="Proteomes" id="UP000230864">
    <property type="component" value="Unassembled WGS sequence"/>
</dbReference>
<comment type="caution">
    <text evidence="1">The sequence shown here is derived from an EMBL/GenBank/DDBJ whole genome shotgun (WGS) entry which is preliminary data.</text>
</comment>